<protein>
    <submittedName>
        <fullName evidence="1">Uncharacterized protein</fullName>
    </submittedName>
</protein>
<gene>
    <name evidence="1" type="primary">66</name>
    <name evidence="1" type="ORF">SEA_TENNO_66</name>
</gene>
<reference evidence="1 2" key="1">
    <citation type="submission" date="2018-08" db="EMBL/GenBank/DDBJ databases">
        <authorList>
            <person name="Acevedo B."/>
            <person name="Adams S.D."/>
            <person name="Ahmed E."/>
            <person name="Alsharif D."/>
            <person name="Assaf W."/>
            <person name="Atie C."/>
            <person name="Bayrami S."/>
            <person name="Blackford S."/>
            <person name="Bosque E."/>
            <person name="Chapanian K."/>
            <person name="Chery T."/>
            <person name="Constantino E."/>
            <person name="Diaz B."/>
            <person name="Djombo L."/>
            <person name="Domian I."/>
            <person name="Duvelson J."/>
            <person name="Economy N."/>
            <person name="Ferreira A."/>
            <person name="Fuschetto M."/>
            <person name="Garcia A."/>
            <person name="Hauptman A."/>
            <person name="Hernandez M."/>
            <person name="Israeil M."/>
            <person name="James K."/>
            <person name="Jeffery E."/>
            <person name="Jocelyn N."/>
            <person name="Johnson C."/>
            <person name="Katrib A."/>
            <person name="Keker J."/>
            <person name="Khashashina L."/>
            <person name="Martianou S."/>
            <person name="Monsen-Collar K."/>
            <person name="Mustafa R."/>
            <person name="Nasser G."/>
            <person name="Onwuzuruike C."/>
            <person name="Orzel K."/>
            <person name="Peepall S."/>
            <person name="Pena R."/>
            <person name="Pied T."/>
            <person name="Rabboh F."/>
            <person name="Reyes A."/>
            <person name="Roland J."/>
            <person name="Sanchez D."/>
            <person name="Schertz L."/>
            <person name="Schwing B."/>
            <person name="Seaman J."/>
            <person name="Toribio G."/>
            <person name="Torres C."/>
            <person name="Weaver J."/>
            <person name="Weisz A."/>
            <person name="Whitehall Z."/>
            <person name="Klyczek K."/>
            <person name="Garlena R.A."/>
            <person name="Russell D.A."/>
            <person name="Pope W.H."/>
            <person name="Jacobs-Sera D."/>
            <person name="Hatfull G.F."/>
        </authorList>
    </citation>
    <scope>NUCLEOTIDE SEQUENCE [LARGE SCALE GENOMIC DNA]</scope>
</reference>
<proteinExistence type="predicted"/>
<dbReference type="EMBL" id="MH825711">
    <property type="protein sequence ID" value="AYD87275.1"/>
    <property type="molecule type" value="Genomic_DNA"/>
</dbReference>
<sequence length="94" mass="10996">MPTFQRTETVDARQFTGEGQNGSDLVFWVLSNNGRASHQPTVKVGKRFLPERIRLDICHDNYAIVRLGDWIVRHQDGTWEAMRPEHLQEEYDEV</sequence>
<organism evidence="1 2">
    <name type="scientific">Arthrobacter phage Tenno</name>
    <dbReference type="NCBI Taxonomy" id="2315702"/>
    <lineage>
        <taxon>Viruses</taxon>
        <taxon>Duplodnaviria</taxon>
        <taxon>Heunggongvirae</taxon>
        <taxon>Uroviricota</taxon>
        <taxon>Caudoviricetes</taxon>
        <taxon>Gordonvirus</taxon>
        <taxon>Gordonvirus captnmurica</taxon>
    </lineage>
</organism>
<name>A0A386KNU5_9CAUD</name>
<evidence type="ECO:0000313" key="1">
    <source>
        <dbReference type="EMBL" id="AYD87275.1"/>
    </source>
</evidence>
<accession>A0A386KNU5</accession>
<evidence type="ECO:0000313" key="2">
    <source>
        <dbReference type="Proteomes" id="UP000277394"/>
    </source>
</evidence>
<dbReference type="Proteomes" id="UP000277394">
    <property type="component" value="Segment"/>
</dbReference>